<dbReference type="Gene3D" id="1.20.1600.10">
    <property type="entry name" value="Outer membrane efflux proteins (OEP)"/>
    <property type="match status" value="1"/>
</dbReference>
<gene>
    <name evidence="2" type="ORF">K0625_06595</name>
</gene>
<keyword evidence="3" id="KW-1185">Reference proteome</keyword>
<evidence type="ECO:0000313" key="2">
    <source>
        <dbReference type="EMBL" id="MBW8183329.1"/>
    </source>
</evidence>
<evidence type="ECO:0000313" key="3">
    <source>
        <dbReference type="Proteomes" id="UP001195963"/>
    </source>
</evidence>
<dbReference type="SUPFAM" id="SSF56954">
    <property type="entry name" value="Outer membrane efflux proteins (OEP)"/>
    <property type="match status" value="1"/>
</dbReference>
<protein>
    <submittedName>
        <fullName evidence="2">TolC family protein</fullName>
    </submittedName>
</protein>
<comment type="caution">
    <text evidence="2">The sequence shown here is derived from an EMBL/GenBank/DDBJ whole genome shotgun (WGS) entry which is preliminary data.</text>
</comment>
<reference evidence="2 3" key="1">
    <citation type="submission" date="2021-07" db="EMBL/GenBank/DDBJ databases">
        <title>Shewanella sp. nov, isolated from SCS.</title>
        <authorList>
            <person name="Cao W.R."/>
        </authorList>
    </citation>
    <scope>NUCLEOTIDE SEQUENCE [LARGE SCALE GENOMIC DNA]</scope>
    <source>
        <strain evidence="2 3">NR704-98</strain>
    </source>
</reference>
<dbReference type="Proteomes" id="UP001195963">
    <property type="component" value="Unassembled WGS sequence"/>
</dbReference>
<name>A0ABS7E109_9GAMM</name>
<keyword evidence="1" id="KW-0732">Signal</keyword>
<dbReference type="RefSeq" id="WP_220108948.1">
    <property type="nucleotide sequence ID" value="NZ_JAHZST010000003.1"/>
</dbReference>
<accession>A0ABS7E109</accession>
<feature type="signal peptide" evidence="1">
    <location>
        <begin position="1"/>
        <end position="23"/>
    </location>
</feature>
<dbReference type="EMBL" id="JAHZST010000003">
    <property type="protein sequence ID" value="MBW8183329.1"/>
    <property type="molecule type" value="Genomic_DNA"/>
</dbReference>
<proteinExistence type="predicted"/>
<evidence type="ECO:0000256" key="1">
    <source>
        <dbReference type="SAM" id="SignalP"/>
    </source>
</evidence>
<sequence>MKKTIIASLLLAYMAGGALYVQAATADSNLAAEGSNTAPIMQNSQTPIAQDEAGAVFSVWLPELMQDFNALPEVLAQEAKRKQAKLMIKAADQAVYNPELGLNYQNASEDTYSLDISQTIDWGDKRGAATRKAQLEAEILLSDIALERSQMLANTLLALVEQSQASKALAFQKQQLASAKTQLKIAVQQMELGDLSAVELQLIQLDVASKAADYAVAEQASITADAGVLMLLGSSDLPFNGFLSALTTSLVSKQVDPQLPALKSAYQQVLLAKVVAQQVKADTSADPTISLSAEREGEENKLGLGLSIPLQIRNNYSDTLAVAGQEIAVAEQSYLARERVLTQQQKKFNLSLPRLTERYQEWRELVFHSGQEAALALGQQWKAGDINTSDYLQSQRQLSSSFLAGLSLETALYSSWLEWMGASGQLESFLNAQLPAGLSAAANTSTLSH</sequence>
<organism evidence="2 3">
    <name type="scientific">Shewanella nanhaiensis</name>
    <dbReference type="NCBI Taxonomy" id="2864872"/>
    <lineage>
        <taxon>Bacteria</taxon>
        <taxon>Pseudomonadati</taxon>
        <taxon>Pseudomonadota</taxon>
        <taxon>Gammaproteobacteria</taxon>
        <taxon>Alteromonadales</taxon>
        <taxon>Shewanellaceae</taxon>
        <taxon>Shewanella</taxon>
    </lineage>
</organism>
<feature type="chain" id="PRO_5047054513" evidence="1">
    <location>
        <begin position="24"/>
        <end position="449"/>
    </location>
</feature>